<dbReference type="AlphaFoldDB" id="A0A975T6P6"/>
<evidence type="ECO:0000313" key="3">
    <source>
        <dbReference type="Proteomes" id="UP000683511"/>
    </source>
</evidence>
<keyword evidence="1" id="KW-0175">Coiled coil</keyword>
<dbReference type="KEGG" id="rsin:B6N60_01897"/>
<dbReference type="Gene3D" id="1.20.120.20">
    <property type="entry name" value="Apolipoprotein"/>
    <property type="match status" value="1"/>
</dbReference>
<dbReference type="EMBL" id="CP021056">
    <property type="protein sequence ID" value="QXE23208.1"/>
    <property type="molecule type" value="Genomic_DNA"/>
</dbReference>
<evidence type="ECO:0000313" key="2">
    <source>
        <dbReference type="EMBL" id="QXE23208.1"/>
    </source>
</evidence>
<evidence type="ECO:0000256" key="1">
    <source>
        <dbReference type="SAM" id="Coils"/>
    </source>
</evidence>
<sequence length="205" mass="23835">MSQMNRDDVRERLGNIDQIRDIIFGTQIREYDNQLSKLEKHISLLQQEMRSQNEQLKLSFSTELKAAVENLEKKLKSISVTNQEEAADFRQQIDRLNRKFSTSIQSLDEELDKQTASIRDDFFQTKDKLQEDITALRDLVLEELDRRFSNLKQDKVSKDDIAETLFALGMRLKGTEFIPELQEVASEKDNYSGVPLLESSKLSML</sequence>
<accession>A0A975T6P6</accession>
<gene>
    <name evidence="2" type="ORF">B6N60_01897</name>
</gene>
<name>A0A975T6P6_9NOST</name>
<keyword evidence="3" id="KW-1185">Reference proteome</keyword>
<dbReference type="Proteomes" id="UP000683511">
    <property type="component" value="Chromosome"/>
</dbReference>
<feature type="coiled-coil region" evidence="1">
    <location>
        <begin position="28"/>
        <end position="88"/>
    </location>
</feature>
<dbReference type="RefSeq" id="WP_190603669.1">
    <property type="nucleotide sequence ID" value="NZ_CP021056.1"/>
</dbReference>
<proteinExistence type="predicted"/>
<protein>
    <submittedName>
        <fullName evidence="2">Uncharacterized protein</fullName>
    </submittedName>
</protein>
<reference evidence="2" key="1">
    <citation type="submission" date="2017-04" db="EMBL/GenBank/DDBJ databases">
        <title>Genome deletions in a multicellular cyanobacterial endosymbiont for morphological adaptation in marine diatoms.</title>
        <authorList>
            <person name="Wang Y."/>
            <person name="Gao H."/>
            <person name="Li R."/>
            <person name="Xu X."/>
        </authorList>
    </citation>
    <scope>NUCLEOTIDE SEQUENCE</scope>
    <source>
        <strain evidence="2">FACHB 800</strain>
    </source>
</reference>
<organism evidence="2 3">
    <name type="scientific">Richelia sinica FACHB-800</name>
    <dbReference type="NCBI Taxonomy" id="1357546"/>
    <lineage>
        <taxon>Bacteria</taxon>
        <taxon>Bacillati</taxon>
        <taxon>Cyanobacteriota</taxon>
        <taxon>Cyanophyceae</taxon>
        <taxon>Nostocales</taxon>
        <taxon>Nostocaceae</taxon>
        <taxon>Richelia</taxon>
    </lineage>
</organism>